<protein>
    <submittedName>
        <fullName evidence="1">Uncharacterized protein</fullName>
    </submittedName>
</protein>
<evidence type="ECO:0000313" key="1">
    <source>
        <dbReference type="EMBL" id="MPM55932.1"/>
    </source>
</evidence>
<gene>
    <name evidence="1" type="ORF">SDC9_102730</name>
</gene>
<dbReference type="AlphaFoldDB" id="A0A645ARM9"/>
<dbReference type="EMBL" id="VSSQ01015507">
    <property type="protein sequence ID" value="MPM55932.1"/>
    <property type="molecule type" value="Genomic_DNA"/>
</dbReference>
<proteinExistence type="predicted"/>
<accession>A0A645ARM9</accession>
<comment type="caution">
    <text evidence="1">The sequence shown here is derived from an EMBL/GenBank/DDBJ whole genome shotgun (WGS) entry which is preliminary data.</text>
</comment>
<sequence length="96" mass="11175">MRFSEFEMKKMFGKKNLCLEDHITANILGFIHTIHLNGQNFINSTFESEYFGNLPMTFRKESGQVVGLITATIHGETRRFIFTEHGFECLDDLLRL</sequence>
<name>A0A645ARM9_9ZZZZ</name>
<reference evidence="1" key="1">
    <citation type="submission" date="2019-08" db="EMBL/GenBank/DDBJ databases">
        <authorList>
            <person name="Kucharzyk K."/>
            <person name="Murdoch R.W."/>
            <person name="Higgins S."/>
            <person name="Loffler F."/>
        </authorList>
    </citation>
    <scope>NUCLEOTIDE SEQUENCE</scope>
</reference>
<organism evidence="1">
    <name type="scientific">bioreactor metagenome</name>
    <dbReference type="NCBI Taxonomy" id="1076179"/>
    <lineage>
        <taxon>unclassified sequences</taxon>
        <taxon>metagenomes</taxon>
        <taxon>ecological metagenomes</taxon>
    </lineage>
</organism>